<dbReference type="Proteomes" id="UP000701801">
    <property type="component" value="Unassembled WGS sequence"/>
</dbReference>
<evidence type="ECO:0000313" key="2">
    <source>
        <dbReference type="Proteomes" id="UP000701801"/>
    </source>
</evidence>
<keyword evidence="2" id="KW-1185">Reference proteome</keyword>
<dbReference type="AlphaFoldDB" id="A0A9N9LFL6"/>
<organism evidence="1 2">
    <name type="scientific">Hymenoscyphus albidus</name>
    <dbReference type="NCBI Taxonomy" id="595503"/>
    <lineage>
        <taxon>Eukaryota</taxon>
        <taxon>Fungi</taxon>
        <taxon>Dikarya</taxon>
        <taxon>Ascomycota</taxon>
        <taxon>Pezizomycotina</taxon>
        <taxon>Leotiomycetes</taxon>
        <taxon>Helotiales</taxon>
        <taxon>Helotiaceae</taxon>
        <taxon>Hymenoscyphus</taxon>
    </lineage>
</organism>
<name>A0A9N9LFL6_9HELO</name>
<proteinExistence type="predicted"/>
<accession>A0A9N9LFL6</accession>
<dbReference type="EMBL" id="CAJVRM010000020">
    <property type="protein sequence ID" value="CAG8971454.1"/>
    <property type="molecule type" value="Genomic_DNA"/>
</dbReference>
<comment type="caution">
    <text evidence="1">The sequence shown here is derived from an EMBL/GenBank/DDBJ whole genome shotgun (WGS) entry which is preliminary data.</text>
</comment>
<evidence type="ECO:0000313" key="1">
    <source>
        <dbReference type="EMBL" id="CAG8971454.1"/>
    </source>
</evidence>
<dbReference type="OrthoDB" id="3434319at2759"/>
<reference evidence="1" key="1">
    <citation type="submission" date="2021-07" db="EMBL/GenBank/DDBJ databases">
        <authorList>
            <person name="Durling M."/>
        </authorList>
    </citation>
    <scope>NUCLEOTIDE SEQUENCE</scope>
</reference>
<gene>
    <name evidence="1" type="ORF">HYALB_00002037</name>
</gene>
<sequence>MGRPRGQRTFTPPRCGPTGTTCALSKENRHQNRFQRRGAAEAGFLRQLESATTILEPIEAAHIYDFPENILDKATPQISKSPKGYSGVEPRNLDFATDLIMDELTCFENPGVFSLGMDDQCSGEEFHSNSGPDIITACYYEPEAFNVSLNSSLQPEKDLDFGTSSSADARFEFQSGQEVAKTGDSHINHLTGLSLRLAETLGKINGGRPSTTLDTLHFPTLDATSSPSTSTPIDEILGGTREFVKILAGLKPSNANNKSSSGSSVYGFMRSKGTAPMDGANENGGSYAVLLGKGEYQCNRSSSVYDLLHPFAEVALRDDPFICPIPHMTLNRLPLESGNLQEKRRMVEAESNAFQTSSKGQSNCWKRE</sequence>
<protein>
    <submittedName>
        <fullName evidence="1">Uncharacterized protein</fullName>
    </submittedName>
</protein>